<sequence length="670" mass="66650">MSRARVNATSMRENFALLLRWAAGPVAVALALAGCGGGDTVAPADANAAVAPARASQAQAMELPQPARGQRLALPRAGALAAGSTDSAAEDFEAGMARWSNWGNAQVVAGAGTSGSHALRVGTGAGGAALRVTGLVPGTTYRLTARLKVSDPSEAVFASINMLTGSGSFGPRPGPVRSTGYVTISAEIAATETATSADVWVWKNEGTGYGYIDDVVFGPVDGTTPPPPPPPPPPPSGNMISNGEFESGMTGWSNWGNAQVVAGQGTSGSNAMQVGTGAGGAAFRVSGLVPGTTYRLTARLKVSDPSETVFAGINMLNSSGGFNGGTRSGPVTSTSYVVVSVDFAAGGSSTSADVWVWKNAGAGYGYIDDVVFGPAGAAPPPSGNLLANGGFESGMQGWVDWGNTALASGQGSSGTWALRVGTAAGGAGHDVGIVAGATYRLTAKAMVSAPSDTVYVGINILDQSHAVIARNFVPVGSTAYGTASFSIVAPANAVRAVVYVWKDAGSGFAYVDDFVLETADGSAPPAPPPAANLVTNGGFESALSGWVDWGNAATSGQAAEGAAAAQVGTGAGGFGQDVGGIVAGGTYRLSGLAKVSTAGETGYLGVRFTDDAGTRLLEQSAAFGSTAYAAAQLELVAPANATRALVYVWKNAGGGFAYVDQVALGQVAAP</sequence>
<evidence type="ECO:0000256" key="1">
    <source>
        <dbReference type="ARBA" id="ARBA00022801"/>
    </source>
</evidence>
<dbReference type="InterPro" id="IPR003305">
    <property type="entry name" value="CenC_carb-bd"/>
</dbReference>
<comment type="caution">
    <text evidence="4">The sequence shown here is derived from an EMBL/GenBank/DDBJ whole genome shotgun (WGS) entry which is preliminary data.</text>
</comment>
<keyword evidence="1" id="KW-0378">Hydrolase</keyword>
<reference evidence="4 5" key="1">
    <citation type="journal article" date="2020" name="Nature">
        <title>Bacterial chemolithoautotrophy via manganese oxidation.</title>
        <authorList>
            <person name="Yu H."/>
            <person name="Leadbetter J.R."/>
        </authorList>
    </citation>
    <scope>NUCLEOTIDE SEQUENCE [LARGE SCALE GENOMIC DNA]</scope>
    <source>
        <strain evidence="4 5">RBP-1</strain>
    </source>
</reference>
<feature type="region of interest" description="Disordered" evidence="2">
    <location>
        <begin position="218"/>
        <end position="248"/>
    </location>
</feature>
<keyword evidence="5" id="KW-1185">Reference proteome</keyword>
<dbReference type="Gene3D" id="2.60.120.260">
    <property type="entry name" value="Galactose-binding domain-like"/>
    <property type="match status" value="4"/>
</dbReference>
<name>A0A7X6I5K3_9BURK</name>
<dbReference type="Pfam" id="PF02018">
    <property type="entry name" value="CBM_4_9"/>
    <property type="match status" value="3"/>
</dbReference>
<feature type="domain" description="CBM-cenC" evidence="3">
    <location>
        <begin position="383"/>
        <end position="502"/>
    </location>
</feature>
<dbReference type="RefSeq" id="WP_168106304.1">
    <property type="nucleotide sequence ID" value="NZ_VTOX01000001.1"/>
</dbReference>
<dbReference type="GO" id="GO:0016798">
    <property type="term" value="F:hydrolase activity, acting on glycosyl bonds"/>
    <property type="evidence" value="ECO:0007669"/>
    <property type="project" value="InterPro"/>
</dbReference>
<evidence type="ECO:0000313" key="5">
    <source>
        <dbReference type="Proteomes" id="UP000521868"/>
    </source>
</evidence>
<feature type="compositionally biased region" description="Pro residues" evidence="2">
    <location>
        <begin position="224"/>
        <end position="236"/>
    </location>
</feature>
<dbReference type="EMBL" id="VTOX01000001">
    <property type="protein sequence ID" value="NKE65290.1"/>
    <property type="molecule type" value="Genomic_DNA"/>
</dbReference>
<dbReference type="AlphaFoldDB" id="A0A7X6I5K3"/>
<evidence type="ECO:0000259" key="3">
    <source>
        <dbReference type="Pfam" id="PF02018"/>
    </source>
</evidence>
<dbReference type="Proteomes" id="UP000521868">
    <property type="component" value="Unassembled WGS sequence"/>
</dbReference>
<organism evidence="4 5">
    <name type="scientific">Ramlibacter lithotrophicus</name>
    <dbReference type="NCBI Taxonomy" id="2606681"/>
    <lineage>
        <taxon>Bacteria</taxon>
        <taxon>Pseudomonadati</taxon>
        <taxon>Pseudomonadota</taxon>
        <taxon>Betaproteobacteria</taxon>
        <taxon>Burkholderiales</taxon>
        <taxon>Comamonadaceae</taxon>
        <taxon>Ramlibacter</taxon>
    </lineage>
</organism>
<evidence type="ECO:0000256" key="2">
    <source>
        <dbReference type="SAM" id="MobiDB-lite"/>
    </source>
</evidence>
<gene>
    <name evidence="4" type="ORF">RAMLITH_05605</name>
</gene>
<dbReference type="SUPFAM" id="SSF49785">
    <property type="entry name" value="Galactose-binding domain-like"/>
    <property type="match status" value="4"/>
</dbReference>
<feature type="domain" description="CBM-cenC" evidence="3">
    <location>
        <begin position="237"/>
        <end position="354"/>
    </location>
</feature>
<dbReference type="PROSITE" id="PS51257">
    <property type="entry name" value="PROKAR_LIPOPROTEIN"/>
    <property type="match status" value="1"/>
</dbReference>
<evidence type="ECO:0000313" key="4">
    <source>
        <dbReference type="EMBL" id="NKE65290.1"/>
    </source>
</evidence>
<proteinExistence type="predicted"/>
<feature type="domain" description="CBM-cenC" evidence="3">
    <location>
        <begin position="531"/>
        <end position="650"/>
    </location>
</feature>
<dbReference type="InterPro" id="IPR008979">
    <property type="entry name" value="Galactose-bd-like_sf"/>
</dbReference>
<accession>A0A7X6I5K3</accession>
<protein>
    <recommendedName>
        <fullName evidence="3">CBM-cenC domain-containing protein</fullName>
    </recommendedName>
</protein>